<gene>
    <name evidence="1" type="primary">tmcAL</name>
    <name evidence="2" type="ORF">IAD49_02580</name>
</gene>
<dbReference type="InterPro" id="IPR014729">
    <property type="entry name" value="Rossmann-like_a/b/a_fold"/>
</dbReference>
<dbReference type="NCBIfam" id="NF010191">
    <property type="entry name" value="PRK13670.1"/>
    <property type="match status" value="1"/>
</dbReference>
<keyword evidence="1" id="KW-0820">tRNA-binding</keyword>
<keyword evidence="1" id="KW-0067">ATP-binding</keyword>
<feature type="binding site" evidence="1">
    <location>
        <begin position="7"/>
        <end position="20"/>
    </location>
    <ligand>
        <name>ATP</name>
        <dbReference type="ChEBI" id="CHEBI:30616"/>
    </ligand>
</feature>
<dbReference type="GO" id="GO:0016879">
    <property type="term" value="F:ligase activity, forming carbon-nitrogen bonds"/>
    <property type="evidence" value="ECO:0007669"/>
    <property type="project" value="UniProtKB-UniRule"/>
</dbReference>
<dbReference type="NCBIfam" id="NF010192">
    <property type="entry name" value="PRK13671.1"/>
    <property type="match status" value="1"/>
</dbReference>
<evidence type="ECO:0000256" key="1">
    <source>
        <dbReference type="HAMAP-Rule" id="MF_01539"/>
    </source>
</evidence>
<dbReference type="PANTHER" id="PTHR37825">
    <property type="entry name" value="TRNA(MET) CYTIDINE ACETATE LIGASE"/>
    <property type="match status" value="1"/>
</dbReference>
<organism evidence="2 3">
    <name type="scientific">Candidatus Fimihabitans intestinipullorum</name>
    <dbReference type="NCBI Taxonomy" id="2840820"/>
    <lineage>
        <taxon>Bacteria</taxon>
        <taxon>Bacillati</taxon>
        <taxon>Mycoplasmatota</taxon>
        <taxon>Mycoplasmatota incertae sedis</taxon>
        <taxon>Candidatus Fimihabitans</taxon>
    </lineage>
</organism>
<dbReference type="EMBL" id="DVML01000013">
    <property type="protein sequence ID" value="HIU22450.1"/>
    <property type="molecule type" value="Genomic_DNA"/>
</dbReference>
<name>A0A9D1HW51_9BACT</name>
<dbReference type="GO" id="GO:0000049">
    <property type="term" value="F:tRNA binding"/>
    <property type="evidence" value="ECO:0007669"/>
    <property type="project" value="UniProtKB-KW"/>
</dbReference>
<comment type="subcellular location">
    <subcellularLocation>
        <location evidence="1">Cytoplasm</location>
    </subcellularLocation>
</comment>
<keyword evidence="1" id="KW-0694">RNA-binding</keyword>
<dbReference type="GO" id="GO:0005524">
    <property type="term" value="F:ATP binding"/>
    <property type="evidence" value="ECO:0007669"/>
    <property type="project" value="UniProtKB-KW"/>
</dbReference>
<evidence type="ECO:0000313" key="3">
    <source>
        <dbReference type="Proteomes" id="UP000824087"/>
    </source>
</evidence>
<keyword evidence="1" id="KW-0436">Ligase</keyword>
<comment type="similarity">
    <text evidence="1">Belongs to the TmcAL family.</text>
</comment>
<dbReference type="Proteomes" id="UP000824087">
    <property type="component" value="Unassembled WGS sequence"/>
</dbReference>
<sequence>MKTVGIICEYSPFHNGHEYHIKQIKKLYPDATIVLILSGNFTQRGLPSILDKWTKTQIALQHGVDLVVELPFVFATQSADIFARGSISLLKALNVDILVFGSEENNIQMLQELAHIQCNNPKYDQLVKTYLQEGVNYPTAMSKALESFHSSTITSPNDLLGLSYVKEIIKQQAKIEPVTIQRTNDFHDTKSTSDIVSATRIRTALKNNEDISHYVPSDTLSALNEHVVNIEDYWPLLFYRLSLAQTTIASNQTVDEGIEHRILKHFPECSSIEELTHKIKTKRYTYNKLTRMSLHILCNFTKEEAKEIPYPTYIRVLGMNQAGISYLNSIKKNCPLPIISALNQMDDLCSQIEYRTTAVYSSTFTPEKRKQLLAKEFQKKPIIQKNTL</sequence>
<reference evidence="2" key="1">
    <citation type="submission" date="2020-10" db="EMBL/GenBank/DDBJ databases">
        <authorList>
            <person name="Gilroy R."/>
        </authorList>
    </citation>
    <scope>NUCLEOTIDE SEQUENCE</scope>
    <source>
        <strain evidence="2">CHK197-8231</strain>
    </source>
</reference>
<evidence type="ECO:0000313" key="2">
    <source>
        <dbReference type="EMBL" id="HIU22450.1"/>
    </source>
</evidence>
<keyword evidence="1" id="KW-0963">Cytoplasm</keyword>
<dbReference type="GO" id="GO:0005737">
    <property type="term" value="C:cytoplasm"/>
    <property type="evidence" value="ECO:0007669"/>
    <property type="project" value="UniProtKB-SubCell"/>
</dbReference>
<feature type="binding site" evidence="1">
    <location>
        <position position="157"/>
    </location>
    <ligand>
        <name>ATP</name>
        <dbReference type="ChEBI" id="CHEBI:30616"/>
    </ligand>
</feature>
<comment type="catalytic activity">
    <reaction evidence="1">
        <text>cytidine(34) in elongator tRNA(Met) + acetate + ATP = N(4)-acetylcytidine(34) in elongator tRNA(Met) + AMP + diphosphate</text>
        <dbReference type="Rhea" id="RHEA:58144"/>
        <dbReference type="Rhea" id="RHEA-COMP:10693"/>
        <dbReference type="Rhea" id="RHEA-COMP:10694"/>
        <dbReference type="ChEBI" id="CHEBI:30089"/>
        <dbReference type="ChEBI" id="CHEBI:30616"/>
        <dbReference type="ChEBI" id="CHEBI:33019"/>
        <dbReference type="ChEBI" id="CHEBI:74900"/>
        <dbReference type="ChEBI" id="CHEBI:82748"/>
        <dbReference type="ChEBI" id="CHEBI:456215"/>
    </reaction>
</comment>
<dbReference type="Pfam" id="PF05636">
    <property type="entry name" value="HIGH_NTase1"/>
    <property type="match status" value="1"/>
</dbReference>
<dbReference type="Gene3D" id="3.40.50.620">
    <property type="entry name" value="HUPs"/>
    <property type="match status" value="1"/>
</dbReference>
<reference evidence="2" key="2">
    <citation type="journal article" date="2021" name="PeerJ">
        <title>Extensive microbial diversity within the chicken gut microbiome revealed by metagenomics and culture.</title>
        <authorList>
            <person name="Gilroy R."/>
            <person name="Ravi A."/>
            <person name="Getino M."/>
            <person name="Pursley I."/>
            <person name="Horton D.L."/>
            <person name="Alikhan N.F."/>
            <person name="Baker D."/>
            <person name="Gharbi K."/>
            <person name="Hall N."/>
            <person name="Watson M."/>
            <person name="Adriaenssens E.M."/>
            <person name="Foster-Nyarko E."/>
            <person name="Jarju S."/>
            <person name="Secka A."/>
            <person name="Antonio M."/>
            <person name="Oren A."/>
            <person name="Chaudhuri R.R."/>
            <person name="La Ragione R."/>
            <person name="Hildebrand F."/>
            <person name="Pallen M.J."/>
        </authorList>
    </citation>
    <scope>NUCLEOTIDE SEQUENCE</scope>
    <source>
        <strain evidence="2">CHK197-8231</strain>
    </source>
</reference>
<feature type="binding site" evidence="1">
    <location>
        <position position="182"/>
    </location>
    <ligand>
        <name>ATP</name>
        <dbReference type="ChEBI" id="CHEBI:30616"/>
    </ligand>
</feature>
<protein>
    <recommendedName>
        <fullName evidence="1">tRNA(Met) cytidine acetate ligase</fullName>
        <ecNumber evidence="1">6.3.4.-</ecNumber>
    </recommendedName>
</protein>
<keyword evidence="1" id="KW-0819">tRNA processing</keyword>
<feature type="binding site" evidence="1">
    <location>
        <position position="101"/>
    </location>
    <ligand>
        <name>ATP</name>
        <dbReference type="ChEBI" id="CHEBI:30616"/>
    </ligand>
</feature>
<dbReference type="EC" id="6.3.4.-" evidence="1"/>
<dbReference type="AlphaFoldDB" id="A0A9D1HW51"/>
<comment type="caution">
    <text evidence="2">The sequence shown here is derived from an EMBL/GenBank/DDBJ whole genome shotgun (WGS) entry which is preliminary data.</text>
</comment>
<dbReference type="InterPro" id="IPR008513">
    <property type="entry name" value="tRNA(Met)_cyd_acetate_ligase"/>
</dbReference>
<dbReference type="GO" id="GO:0006400">
    <property type="term" value="P:tRNA modification"/>
    <property type="evidence" value="ECO:0007669"/>
    <property type="project" value="UniProtKB-UniRule"/>
</dbReference>
<comment type="caution">
    <text evidence="1">Lacks conserved residue(s) required for the propagation of feature annotation.</text>
</comment>
<comment type="function">
    <text evidence="1">Catalyzes the formation of N(4)-acetylcytidine (ac(4)C) at the wobble position of elongator tRNA(Met), using acetate and ATP as substrates. First activates an acetate ion to form acetyladenylate (Ac-AMP) and then transfers the acetyl group to tRNA to form ac(4)C34.</text>
</comment>
<proteinExistence type="inferred from homology"/>
<keyword evidence="1" id="KW-0547">Nucleotide-binding</keyword>
<accession>A0A9D1HW51</accession>
<dbReference type="HAMAP" id="MF_01539">
    <property type="entry name" value="TmcAL"/>
    <property type="match status" value="1"/>
</dbReference>
<dbReference type="PANTHER" id="PTHR37825:SF1">
    <property type="entry name" value="TRNA(MET) CYTIDINE ACETATE LIGASE"/>
    <property type="match status" value="1"/>
</dbReference>
<dbReference type="SUPFAM" id="SSF52374">
    <property type="entry name" value="Nucleotidylyl transferase"/>
    <property type="match status" value="1"/>
</dbReference>